<dbReference type="PROSITE" id="PS51000">
    <property type="entry name" value="HTH_DEOR_2"/>
    <property type="match status" value="1"/>
</dbReference>
<dbReference type="SMART" id="SM00420">
    <property type="entry name" value="HTH_DEOR"/>
    <property type="match status" value="1"/>
</dbReference>
<evidence type="ECO:0000256" key="3">
    <source>
        <dbReference type="ARBA" id="ARBA00023163"/>
    </source>
</evidence>
<name>A0ABR9P9Y4_9ACTN</name>
<feature type="domain" description="HTH deoR-type" evidence="4">
    <location>
        <begin position="3"/>
        <end position="58"/>
    </location>
</feature>
<keyword evidence="6" id="KW-1185">Reference proteome</keyword>
<reference evidence="5 6" key="1">
    <citation type="submission" date="2020-09" db="EMBL/GenBank/DDBJ databases">
        <title>Diversity and distribution of actinomycetes associated with coral in the coast of Hainan.</title>
        <authorList>
            <person name="Li F."/>
        </authorList>
    </citation>
    <scope>NUCLEOTIDE SEQUENCE [LARGE SCALE GENOMIC DNA]</scope>
    <source>
        <strain evidence="5 6">HNM0947</strain>
    </source>
</reference>
<dbReference type="InterPro" id="IPR050313">
    <property type="entry name" value="Carb_Metab_HTH_regulators"/>
</dbReference>
<dbReference type="Pfam" id="PF08220">
    <property type="entry name" value="HTH_DeoR"/>
    <property type="match status" value="1"/>
</dbReference>
<dbReference type="Pfam" id="PF00455">
    <property type="entry name" value="DeoRC"/>
    <property type="match status" value="1"/>
</dbReference>
<accession>A0ABR9P9Y4</accession>
<dbReference type="Gene3D" id="3.40.50.1360">
    <property type="match status" value="1"/>
</dbReference>
<evidence type="ECO:0000259" key="4">
    <source>
        <dbReference type="PROSITE" id="PS51000"/>
    </source>
</evidence>
<dbReference type="SUPFAM" id="SSF100950">
    <property type="entry name" value="NagB/RpiA/CoA transferase-like"/>
    <property type="match status" value="1"/>
</dbReference>
<dbReference type="InterPro" id="IPR036388">
    <property type="entry name" value="WH-like_DNA-bd_sf"/>
</dbReference>
<dbReference type="InterPro" id="IPR037171">
    <property type="entry name" value="NagB/RpiA_transferase-like"/>
</dbReference>
<dbReference type="InterPro" id="IPR018356">
    <property type="entry name" value="Tscrpt_reg_HTH_DeoR_CS"/>
</dbReference>
<sequence length="262" mass="28272">MSRQQRIYYILENIEESGTISITDIVADLGVSEATARRDLDHLAANNLIERRRGGAGRRSVAYSLALRGETQQHRRSKELIAEHALSTLEPGQSVGLSGGTTTYAIADALGNREDLHSGLTVVTNSVEISSRLAVHPEISILVTGGRLNSKSYELVGTFAELIMKHLWLDRSFIGVNSFSADVGAGTVNENEASVNRLMAQRSDVAAVVADSSKYGRRSFGVVGDADTFHSLITDDRLPDEARAALEGAGYTVHTVSEETET</sequence>
<keyword evidence="1" id="KW-0805">Transcription regulation</keyword>
<dbReference type="InterPro" id="IPR001034">
    <property type="entry name" value="DeoR_HTH"/>
</dbReference>
<dbReference type="PROSITE" id="PS00894">
    <property type="entry name" value="HTH_DEOR_1"/>
    <property type="match status" value="1"/>
</dbReference>
<dbReference type="Gene3D" id="1.10.10.10">
    <property type="entry name" value="Winged helix-like DNA-binding domain superfamily/Winged helix DNA-binding domain"/>
    <property type="match status" value="1"/>
</dbReference>
<dbReference type="InterPro" id="IPR014036">
    <property type="entry name" value="DeoR-like_C"/>
</dbReference>
<dbReference type="PANTHER" id="PTHR30363:SF44">
    <property type="entry name" value="AGA OPERON TRANSCRIPTIONAL REPRESSOR-RELATED"/>
    <property type="match status" value="1"/>
</dbReference>
<evidence type="ECO:0000256" key="2">
    <source>
        <dbReference type="ARBA" id="ARBA00023125"/>
    </source>
</evidence>
<dbReference type="PRINTS" id="PR00037">
    <property type="entry name" value="HTHLACR"/>
</dbReference>
<evidence type="ECO:0000313" key="5">
    <source>
        <dbReference type="EMBL" id="MBE3000654.1"/>
    </source>
</evidence>
<keyword evidence="2" id="KW-0238">DNA-binding</keyword>
<dbReference type="RefSeq" id="WP_193123261.1">
    <property type="nucleotide sequence ID" value="NZ_JADBGI010000016.1"/>
</dbReference>
<evidence type="ECO:0000256" key="1">
    <source>
        <dbReference type="ARBA" id="ARBA00023015"/>
    </source>
</evidence>
<dbReference type="Proteomes" id="UP000806528">
    <property type="component" value="Unassembled WGS sequence"/>
</dbReference>
<keyword evidence="3" id="KW-0804">Transcription</keyword>
<comment type="caution">
    <text evidence="5">The sequence shown here is derived from an EMBL/GenBank/DDBJ whole genome shotgun (WGS) entry which is preliminary data.</text>
</comment>
<gene>
    <name evidence="5" type="ORF">IDM40_18385</name>
</gene>
<organism evidence="5 6">
    <name type="scientific">Nocardiopsis coralli</name>
    <dbReference type="NCBI Taxonomy" id="2772213"/>
    <lineage>
        <taxon>Bacteria</taxon>
        <taxon>Bacillati</taxon>
        <taxon>Actinomycetota</taxon>
        <taxon>Actinomycetes</taxon>
        <taxon>Streptosporangiales</taxon>
        <taxon>Nocardiopsidaceae</taxon>
        <taxon>Nocardiopsis</taxon>
    </lineage>
</organism>
<dbReference type="SMART" id="SM01134">
    <property type="entry name" value="DeoRC"/>
    <property type="match status" value="1"/>
</dbReference>
<dbReference type="PANTHER" id="PTHR30363">
    <property type="entry name" value="HTH-TYPE TRANSCRIPTIONAL REGULATOR SRLR-RELATED"/>
    <property type="match status" value="1"/>
</dbReference>
<evidence type="ECO:0000313" key="6">
    <source>
        <dbReference type="Proteomes" id="UP000806528"/>
    </source>
</evidence>
<protein>
    <submittedName>
        <fullName evidence="5">DeoR/GlpR transcriptional regulator</fullName>
    </submittedName>
</protein>
<dbReference type="SUPFAM" id="SSF46785">
    <property type="entry name" value="Winged helix' DNA-binding domain"/>
    <property type="match status" value="1"/>
</dbReference>
<dbReference type="InterPro" id="IPR036390">
    <property type="entry name" value="WH_DNA-bd_sf"/>
</dbReference>
<dbReference type="EMBL" id="JADBGI010000016">
    <property type="protein sequence ID" value="MBE3000654.1"/>
    <property type="molecule type" value="Genomic_DNA"/>
</dbReference>
<proteinExistence type="predicted"/>